<feature type="compositionally biased region" description="Polar residues" evidence="1">
    <location>
        <begin position="407"/>
        <end position="424"/>
    </location>
</feature>
<dbReference type="AlphaFoldDB" id="A0A8H3J864"/>
<evidence type="ECO:0000313" key="2">
    <source>
        <dbReference type="EMBL" id="CAF9942577.1"/>
    </source>
</evidence>
<protein>
    <submittedName>
        <fullName evidence="2">Uncharacterized protein</fullName>
    </submittedName>
</protein>
<accession>A0A8H3J864</accession>
<comment type="caution">
    <text evidence="2">The sequence shown here is derived from an EMBL/GenBank/DDBJ whole genome shotgun (WGS) entry which is preliminary data.</text>
</comment>
<proteinExistence type="predicted"/>
<sequence length="757" mass="84396">MQHKLDPQCIDPNLLNLNEHIPSAPLASDCFAPFDDVEIVTGQAGFDDGDVPPKTSTWINPHHPQDPVEDPDDVLADFDYSSIQAHSAPARGWDIGRFERSDSSAVLQCQGSSPVRESQPWSHLQTFALSAPGHDDRSSRDFQIEAIPQWPSSLQDNDVRYPSTTESRRQRQASAKHNKTQDSPYYAEGNITHHSRLRNQAKSARSLHLADFGAFERRIPNAGEQEIAGSSTSSSFSQPVTSGLHTESNPAQSFDFRSAYPLHHPIFNELEGSTTGPCQDLEIDFSLHRGLVNESGHSSLPASQDILTPQQLSWRQHDHFHLGHQLSASADTAYEFYDLGPTANDQIWPSDLMHDSAFGFASRQTYVDTNALDHPGAIKIKRSSGHYKSDLTSSFPPSADCFPDYMPTTQDPRQNRAVASTSQPAFLPSSPPNFPSRKDSNKFTSVRASRSASLSIIREYGHSQHGSPILPRNNSAKGKRKGPLPTATALAAAQKRKDGSVCIRCRTMKMTGAFPARGVVRLRRSNSGTSPVPLRILSIWLKRAHATQFVSPHPQKDRSIQWNNMPSRNSYEVFPHNTFVLGHALDVEDQQDRSTIMFAVQMSRIVSRALEIEAFEVLQKSINELTKGGKSDAEIEILIDQLGRILMSLRWRISWWAVVGDSPDERFISRVTKLAQVLYCYYFFARKKMSSLWSAQLPSKIRSVYADVEPVYEELPLTDSLSGFRAWMQKGQAIVKAGKIQQNIARSLPAAPLNPHF</sequence>
<keyword evidence="3" id="KW-1185">Reference proteome</keyword>
<feature type="region of interest" description="Disordered" evidence="1">
    <location>
        <begin position="460"/>
        <end position="483"/>
    </location>
</feature>
<dbReference type="EMBL" id="CAJPDR010000774">
    <property type="protein sequence ID" value="CAF9942577.1"/>
    <property type="molecule type" value="Genomic_DNA"/>
</dbReference>
<dbReference type="OrthoDB" id="5425448at2759"/>
<evidence type="ECO:0000256" key="1">
    <source>
        <dbReference type="SAM" id="MobiDB-lite"/>
    </source>
</evidence>
<dbReference type="Proteomes" id="UP000664203">
    <property type="component" value="Unassembled WGS sequence"/>
</dbReference>
<feature type="region of interest" description="Disordered" evidence="1">
    <location>
        <begin position="146"/>
        <end position="187"/>
    </location>
</feature>
<name>A0A8H3J864_9LECA</name>
<gene>
    <name evidence="2" type="ORF">ALECFALPRED_009824</name>
</gene>
<feature type="region of interest" description="Disordered" evidence="1">
    <location>
        <begin position="399"/>
        <end position="445"/>
    </location>
</feature>
<reference evidence="2" key="1">
    <citation type="submission" date="2021-03" db="EMBL/GenBank/DDBJ databases">
        <authorList>
            <person name="Tagirdzhanova G."/>
        </authorList>
    </citation>
    <scope>NUCLEOTIDE SEQUENCE</scope>
</reference>
<feature type="compositionally biased region" description="Polar residues" evidence="1">
    <location>
        <begin position="238"/>
        <end position="251"/>
    </location>
</feature>
<feature type="region of interest" description="Disordered" evidence="1">
    <location>
        <begin position="225"/>
        <end position="251"/>
    </location>
</feature>
<evidence type="ECO:0000313" key="3">
    <source>
        <dbReference type="Proteomes" id="UP000664203"/>
    </source>
</evidence>
<organism evidence="2 3">
    <name type="scientific">Alectoria fallacina</name>
    <dbReference type="NCBI Taxonomy" id="1903189"/>
    <lineage>
        <taxon>Eukaryota</taxon>
        <taxon>Fungi</taxon>
        <taxon>Dikarya</taxon>
        <taxon>Ascomycota</taxon>
        <taxon>Pezizomycotina</taxon>
        <taxon>Lecanoromycetes</taxon>
        <taxon>OSLEUM clade</taxon>
        <taxon>Lecanoromycetidae</taxon>
        <taxon>Lecanorales</taxon>
        <taxon>Lecanorineae</taxon>
        <taxon>Parmeliaceae</taxon>
        <taxon>Alectoria</taxon>
    </lineage>
</organism>